<evidence type="ECO:0000313" key="6">
    <source>
        <dbReference type="EMBL" id="KAJ8304310.1"/>
    </source>
</evidence>
<dbReference type="Pfam" id="PF20965">
    <property type="entry name" value="DZF_C"/>
    <property type="match status" value="1"/>
</dbReference>
<dbReference type="SMART" id="SM00355">
    <property type="entry name" value="ZnF_C2H2"/>
    <property type="match status" value="3"/>
</dbReference>
<dbReference type="SMART" id="SM00451">
    <property type="entry name" value="ZnF_U1"/>
    <property type="match status" value="3"/>
</dbReference>
<dbReference type="PANTHER" id="PTHR45762">
    <property type="entry name" value="ZINC FINGER RNA-BINDING PROTEIN"/>
    <property type="match status" value="1"/>
</dbReference>
<feature type="compositionally biased region" description="Basic and acidic residues" evidence="4">
    <location>
        <begin position="406"/>
        <end position="416"/>
    </location>
</feature>
<dbReference type="EMBL" id="JARBDR010000903">
    <property type="protein sequence ID" value="KAJ8304310.1"/>
    <property type="molecule type" value="Genomic_DNA"/>
</dbReference>
<reference evidence="6 7" key="1">
    <citation type="submission" date="2022-12" db="EMBL/GenBank/DDBJ databases">
        <title>Chromosome-level genome of Tegillarca granosa.</title>
        <authorList>
            <person name="Kim J."/>
        </authorList>
    </citation>
    <scope>NUCLEOTIDE SEQUENCE [LARGE SCALE GENOMIC DNA]</scope>
    <source>
        <strain evidence="6">Teg-2019</strain>
        <tissue evidence="6">Adductor muscle</tissue>
    </source>
</reference>
<evidence type="ECO:0000256" key="3">
    <source>
        <dbReference type="ARBA" id="ARBA00022833"/>
    </source>
</evidence>
<accession>A0ABQ9EGG8</accession>
<name>A0ABQ9EGG8_TEGGR</name>
<keyword evidence="1" id="KW-0479">Metal-binding</keyword>
<feature type="compositionally biased region" description="Basic residues" evidence="4">
    <location>
        <begin position="941"/>
        <end position="954"/>
    </location>
</feature>
<keyword evidence="2" id="KW-0863">Zinc-finger</keyword>
<feature type="compositionally biased region" description="Low complexity" evidence="4">
    <location>
        <begin position="340"/>
        <end position="370"/>
    </location>
</feature>
<keyword evidence="3" id="KW-0862">Zinc</keyword>
<dbReference type="SUPFAM" id="SSF57667">
    <property type="entry name" value="beta-beta-alpha zinc fingers"/>
    <property type="match status" value="3"/>
</dbReference>
<dbReference type="Gene3D" id="3.30.460.10">
    <property type="entry name" value="Beta Polymerase, domain 2"/>
    <property type="match status" value="1"/>
</dbReference>
<feature type="region of interest" description="Disordered" evidence="4">
    <location>
        <begin position="406"/>
        <end position="432"/>
    </location>
</feature>
<protein>
    <recommendedName>
        <fullName evidence="5">DZF domain-containing protein</fullName>
    </recommendedName>
</protein>
<dbReference type="Pfam" id="PF12874">
    <property type="entry name" value="zf-met"/>
    <property type="match status" value="2"/>
</dbReference>
<feature type="region of interest" description="Disordered" evidence="4">
    <location>
        <begin position="336"/>
        <end position="370"/>
    </location>
</feature>
<evidence type="ECO:0000256" key="2">
    <source>
        <dbReference type="ARBA" id="ARBA00022771"/>
    </source>
</evidence>
<dbReference type="InterPro" id="IPR013087">
    <property type="entry name" value="Znf_C2H2_type"/>
</dbReference>
<dbReference type="InterPro" id="IPR049401">
    <property type="entry name" value="DZF_dom_N"/>
</dbReference>
<dbReference type="SMART" id="SM00572">
    <property type="entry name" value="DZF"/>
    <property type="match status" value="1"/>
</dbReference>
<keyword evidence="7" id="KW-1185">Reference proteome</keyword>
<dbReference type="Gene3D" id="1.10.1410.40">
    <property type="match status" value="1"/>
</dbReference>
<evidence type="ECO:0000313" key="7">
    <source>
        <dbReference type="Proteomes" id="UP001217089"/>
    </source>
</evidence>
<dbReference type="InterPro" id="IPR022755">
    <property type="entry name" value="Znf_C2H2_jaz"/>
</dbReference>
<feature type="region of interest" description="Disordered" evidence="4">
    <location>
        <begin position="936"/>
        <end position="986"/>
    </location>
</feature>
<organism evidence="6 7">
    <name type="scientific">Tegillarca granosa</name>
    <name type="common">Malaysian cockle</name>
    <name type="synonym">Anadara granosa</name>
    <dbReference type="NCBI Taxonomy" id="220873"/>
    <lineage>
        <taxon>Eukaryota</taxon>
        <taxon>Metazoa</taxon>
        <taxon>Spiralia</taxon>
        <taxon>Lophotrochozoa</taxon>
        <taxon>Mollusca</taxon>
        <taxon>Bivalvia</taxon>
        <taxon>Autobranchia</taxon>
        <taxon>Pteriomorphia</taxon>
        <taxon>Arcoida</taxon>
        <taxon>Arcoidea</taxon>
        <taxon>Arcidae</taxon>
        <taxon>Tegillarca</taxon>
    </lineage>
</organism>
<dbReference type="Gene3D" id="3.30.160.60">
    <property type="entry name" value="Classic Zinc Finger"/>
    <property type="match status" value="3"/>
</dbReference>
<evidence type="ECO:0000256" key="4">
    <source>
        <dbReference type="SAM" id="MobiDB-lite"/>
    </source>
</evidence>
<dbReference type="InterPro" id="IPR043519">
    <property type="entry name" value="NT_sf"/>
</dbReference>
<proteinExistence type="predicted"/>
<dbReference type="PANTHER" id="PTHR45762:SF3">
    <property type="entry name" value="ZINC-FINGER PROTEIN AT 72D, ISOFORM B"/>
    <property type="match status" value="1"/>
</dbReference>
<feature type="domain" description="DZF" evidence="5">
    <location>
        <begin position="592"/>
        <end position="977"/>
    </location>
</feature>
<dbReference type="InterPro" id="IPR003604">
    <property type="entry name" value="Matrin/U1-like-C_Znf_C2H2"/>
</dbReference>
<gene>
    <name evidence="6" type="ORF">KUTeg_017893</name>
</gene>
<evidence type="ECO:0000256" key="1">
    <source>
        <dbReference type="ARBA" id="ARBA00022723"/>
    </source>
</evidence>
<comment type="caution">
    <text evidence="6">The sequence shown here is derived from an EMBL/GenBank/DDBJ whole genome shotgun (WGS) entry which is preliminary data.</text>
</comment>
<dbReference type="PROSITE" id="PS51703">
    <property type="entry name" value="DZF"/>
    <property type="match status" value="1"/>
</dbReference>
<dbReference type="InterPro" id="IPR049402">
    <property type="entry name" value="DZF_dom_C"/>
</dbReference>
<sequence>MAHFVYPAANPQPATAYPTVQTAYVAAAPQAAYATAAPRAAQAYDSYQTAHATPQYAYTTRTQVAVTPAATYDQKAYYQPAAQAAATYSAAEPHYQPAAGEGMAMYGSVAAKPVYTTGTTYNAAQRTAVAVSKVQPVQASSASTYVYPAAQTSQPATTYTTTSYIPAAATTTATNTYTSKASSGTSYTGIKQTVLPVVIKGYDAALYSAATTYYQQQQASKVTGNWQAKKQGQQGKAKPKIPPKQPQLHYCDVCKISCAGPQTYREHLEGQKHKKKEAAMKAGNAVQPTGRGGQNQLRCELCDVTCTGTDAYAAHIRGAKHQKVLKLHTRLGKPIPSTDPVVVTPTASSTSTTAKTPTATTSAAKPVAKPTPTTQSIAAATATKKVLATPKITFVGGTTLKTTGNKAEEVKVETKTEPTPSNTSVSSDDLKDDDEDALNILGEKDVTPVGHEYIEEVRNEQGKTISFNCKLCECKFNDPNAKEMHMKGRRHRLQYKKKVDPSLQVEVKPSIRMRKIQEEKLRRQAQKEEFWRRREQEQRWREEMRMEDHMMWEERRRFEEMEYYNWHGHGHPGMPPPRGMPFGGPGPHMLKRPDSSDDRHVMAKHASIYPNEAELQAVQNIVSSCEKALKHVSDFLAESDAPKKMEVDSKEAVKKEIEKKEGEKKDDGPSSRTLKGVMRVGVLAKGLLLHGDLNVRLVVLCSEKPTRTLLERVADNLPKQLAVLAENQKSEGKSVVPDNYEVKRCVEEAAIIVTNEKEPKATCTITLTSPVMRESVLAEGETTTTTVSVKDPPDVLDRQKCLDALAALRHAKWFQARANGLQSCVVVIRILRDLCQRVPTWTPLKEWAMELLVEKCVSSGGSSMSPGDALRRVFECLASGMLLPGGPGLYDPCEKDPTDAATSLTNQEREDITASAQHALRLIAFRQIHKVLGMDALPAPKHPRLRMNPRKRRRTDSAAESGETEVAGEKKDKKDTTMETSDGGQK</sequence>
<dbReference type="InterPro" id="IPR006561">
    <property type="entry name" value="DZF_dom"/>
</dbReference>
<evidence type="ECO:0000259" key="5">
    <source>
        <dbReference type="PROSITE" id="PS51703"/>
    </source>
</evidence>
<dbReference type="Pfam" id="PF12171">
    <property type="entry name" value="zf-C2H2_jaz"/>
    <property type="match status" value="1"/>
</dbReference>
<dbReference type="InterPro" id="IPR036236">
    <property type="entry name" value="Znf_C2H2_sf"/>
</dbReference>
<dbReference type="PROSITE" id="PS00028">
    <property type="entry name" value="ZINC_FINGER_C2H2_1"/>
    <property type="match status" value="1"/>
</dbReference>
<dbReference type="Pfam" id="PF07528">
    <property type="entry name" value="DZF_N"/>
    <property type="match status" value="1"/>
</dbReference>
<dbReference type="Proteomes" id="UP001217089">
    <property type="component" value="Unassembled WGS sequence"/>
</dbReference>
<feature type="compositionally biased region" description="Basic and acidic residues" evidence="4">
    <location>
        <begin position="967"/>
        <end position="977"/>
    </location>
</feature>